<evidence type="ECO:0000313" key="6">
    <source>
        <dbReference type="Proteomes" id="UP000273643"/>
    </source>
</evidence>
<dbReference type="AlphaFoldDB" id="A0A3N1NX26"/>
<dbReference type="InterPro" id="IPR050465">
    <property type="entry name" value="UPF0194_transport"/>
</dbReference>
<dbReference type="PANTHER" id="PTHR32347">
    <property type="entry name" value="EFFLUX SYSTEM COMPONENT YKNX-RELATED"/>
    <property type="match status" value="1"/>
</dbReference>
<dbReference type="RefSeq" id="WP_123637826.1">
    <property type="nucleotide sequence ID" value="NZ_RJUK01000001.1"/>
</dbReference>
<feature type="domain" description="YknX-like C-terminal permuted SH3-like" evidence="4">
    <location>
        <begin position="327"/>
        <end position="394"/>
    </location>
</feature>
<dbReference type="Gene3D" id="2.40.50.100">
    <property type="match status" value="1"/>
</dbReference>
<evidence type="ECO:0000256" key="2">
    <source>
        <dbReference type="ARBA" id="ARBA00023054"/>
    </source>
</evidence>
<dbReference type="PANTHER" id="PTHR32347:SF29">
    <property type="entry name" value="UPF0194 MEMBRANE PROTEIN YBHG"/>
    <property type="match status" value="1"/>
</dbReference>
<dbReference type="GO" id="GO:0042597">
    <property type="term" value="C:periplasmic space"/>
    <property type="evidence" value="ECO:0007669"/>
    <property type="project" value="UniProtKB-SubCell"/>
</dbReference>
<dbReference type="Gene3D" id="1.10.287.470">
    <property type="entry name" value="Helix hairpin bin"/>
    <property type="match status" value="1"/>
</dbReference>
<dbReference type="Proteomes" id="UP000273643">
    <property type="component" value="Unassembled WGS sequence"/>
</dbReference>
<comment type="caution">
    <text evidence="5">The sequence shown here is derived from an EMBL/GenBank/DDBJ whole genome shotgun (WGS) entry which is preliminary data.</text>
</comment>
<dbReference type="OrthoDB" id="9791520at2"/>
<dbReference type="SUPFAM" id="SSF111369">
    <property type="entry name" value="HlyD-like secretion proteins"/>
    <property type="match status" value="1"/>
</dbReference>
<evidence type="ECO:0000313" key="5">
    <source>
        <dbReference type="EMBL" id="ROQ20723.1"/>
    </source>
</evidence>
<gene>
    <name evidence="5" type="ORF">EDC38_1336</name>
</gene>
<feature type="coiled-coil region" evidence="3">
    <location>
        <begin position="109"/>
        <end position="136"/>
    </location>
</feature>
<dbReference type="EMBL" id="RJUK01000001">
    <property type="protein sequence ID" value="ROQ20723.1"/>
    <property type="molecule type" value="Genomic_DNA"/>
</dbReference>
<reference evidence="5 6" key="1">
    <citation type="submission" date="2018-11" db="EMBL/GenBank/DDBJ databases">
        <title>Genomic Encyclopedia of Type Strains, Phase IV (KMG-IV): sequencing the most valuable type-strain genomes for metagenomic binning, comparative biology and taxonomic classification.</title>
        <authorList>
            <person name="Goeker M."/>
        </authorList>
    </citation>
    <scope>NUCLEOTIDE SEQUENCE [LARGE SCALE GENOMIC DNA]</scope>
    <source>
        <strain evidence="5 6">DSM 16974</strain>
    </source>
</reference>
<keyword evidence="6" id="KW-1185">Reference proteome</keyword>
<proteinExistence type="predicted"/>
<comment type="subcellular location">
    <subcellularLocation>
        <location evidence="1">Cell envelope</location>
    </subcellularLocation>
</comment>
<keyword evidence="2 3" id="KW-0175">Coiled coil</keyword>
<dbReference type="Pfam" id="PF25989">
    <property type="entry name" value="YknX_C"/>
    <property type="match status" value="1"/>
</dbReference>
<evidence type="ECO:0000259" key="4">
    <source>
        <dbReference type="Pfam" id="PF25989"/>
    </source>
</evidence>
<organism evidence="5 6">
    <name type="scientific">Marinimicrobium koreense</name>
    <dbReference type="NCBI Taxonomy" id="306545"/>
    <lineage>
        <taxon>Bacteria</taxon>
        <taxon>Pseudomonadati</taxon>
        <taxon>Pseudomonadota</taxon>
        <taxon>Gammaproteobacteria</taxon>
        <taxon>Cellvibrionales</taxon>
        <taxon>Cellvibrionaceae</taxon>
        <taxon>Marinimicrobium</taxon>
    </lineage>
</organism>
<evidence type="ECO:0000256" key="3">
    <source>
        <dbReference type="SAM" id="Coils"/>
    </source>
</evidence>
<accession>A0A3N1NX26</accession>
<sequence>MKRPNRRTLIFAAITLLVIVVMIISFRDPPALVDSAQVIRGPFRITVEEEGRTRLPDRFEVSAPVAGYLNRVLLEPGDEVAQGDTLFTLNPAPADALDARTGAQARAALARAESALAAAESAVEVQRAQAELADRELVRVQRLVDQGHLSREALDRALAEARSASARLRTAQFQVDVARHERENAEAALTIAGGEVRSEPLKVTAPTEGVVLTRERQSAGRVQPGEPILTLGDLSSLQVEVDLLSPDAVRLSPGMRVELERWGGDEVLPGRVRRIEPAGFTHISALGVEEQRVWVIVDFDAQRERWKDLGDGYRVEARFILWEGDDVLQVPASALFREEKRWAVYVIEDGEAVRRTVTPGRRSGLLTEIQDGLEPGERVILHPGQDIEPGRRVEAR</sequence>
<dbReference type="InterPro" id="IPR058637">
    <property type="entry name" value="YknX-like_C"/>
</dbReference>
<dbReference type="Gene3D" id="2.40.420.20">
    <property type="match status" value="1"/>
</dbReference>
<name>A0A3N1NX26_9GAMM</name>
<evidence type="ECO:0000256" key="1">
    <source>
        <dbReference type="ARBA" id="ARBA00004196"/>
    </source>
</evidence>
<protein>
    <submittedName>
        <fullName evidence="5">HlyD family secretion protein</fullName>
    </submittedName>
</protein>
<dbReference type="Gene3D" id="2.40.30.170">
    <property type="match status" value="1"/>
</dbReference>